<gene>
    <name evidence="1" type="ORF">N7Z68_00980</name>
</gene>
<evidence type="ECO:0000313" key="1">
    <source>
        <dbReference type="EMBL" id="MDE5411955.1"/>
    </source>
</evidence>
<evidence type="ECO:0008006" key="3">
    <source>
        <dbReference type="Google" id="ProtNLM"/>
    </source>
</evidence>
<proteinExistence type="predicted"/>
<evidence type="ECO:0000313" key="2">
    <source>
        <dbReference type="Proteomes" id="UP001148125"/>
    </source>
</evidence>
<organism evidence="1 2">
    <name type="scientific">Alkalihalobacterium chitinilyticum</name>
    <dbReference type="NCBI Taxonomy" id="2980103"/>
    <lineage>
        <taxon>Bacteria</taxon>
        <taxon>Bacillati</taxon>
        <taxon>Bacillota</taxon>
        <taxon>Bacilli</taxon>
        <taxon>Bacillales</taxon>
        <taxon>Bacillaceae</taxon>
        <taxon>Alkalihalobacterium</taxon>
    </lineage>
</organism>
<keyword evidence="2" id="KW-1185">Reference proteome</keyword>
<dbReference type="RefSeq" id="WP_275116583.1">
    <property type="nucleotide sequence ID" value="NZ_JAOTPO010000001.1"/>
</dbReference>
<reference evidence="1" key="1">
    <citation type="submission" date="2024-05" db="EMBL/GenBank/DDBJ databases">
        <title>Alkalihalobacillus sp. strain MEB203 novel alkaliphilic bacterium from Lonar Lake, India.</title>
        <authorList>
            <person name="Joshi A."/>
            <person name="Thite S."/>
            <person name="Mengade P."/>
        </authorList>
    </citation>
    <scope>NUCLEOTIDE SEQUENCE</scope>
    <source>
        <strain evidence="1">MEB 203</strain>
    </source>
</reference>
<accession>A0ABT5V926</accession>
<dbReference type="Proteomes" id="UP001148125">
    <property type="component" value="Unassembled WGS sequence"/>
</dbReference>
<dbReference type="EMBL" id="JAOTPO010000001">
    <property type="protein sequence ID" value="MDE5411955.1"/>
    <property type="molecule type" value="Genomic_DNA"/>
</dbReference>
<sequence>MTENTRYRVVIRCQKCGEKFILRGSRGKDGNYETGFIRCVCGNEDDLQIDATPE</sequence>
<name>A0ABT5V926_9BACI</name>
<protein>
    <recommendedName>
        <fullName evidence="3">DUF2197 domain-containing protein</fullName>
    </recommendedName>
</protein>
<comment type="caution">
    <text evidence="1">The sequence shown here is derived from an EMBL/GenBank/DDBJ whole genome shotgun (WGS) entry which is preliminary data.</text>
</comment>